<feature type="compositionally biased region" description="Low complexity" evidence="1">
    <location>
        <begin position="68"/>
        <end position="86"/>
    </location>
</feature>
<keyword evidence="2" id="KW-1133">Transmembrane helix</keyword>
<keyword evidence="2" id="KW-0472">Membrane</keyword>
<evidence type="ECO:0000313" key="3">
    <source>
        <dbReference type="EMBL" id="KAF1924928.1"/>
    </source>
</evidence>
<dbReference type="EMBL" id="ML978989">
    <property type="protein sequence ID" value="KAF1924928.1"/>
    <property type="molecule type" value="Genomic_DNA"/>
</dbReference>
<reference evidence="3" key="1">
    <citation type="journal article" date="2020" name="Stud. Mycol.">
        <title>101 Dothideomycetes genomes: a test case for predicting lifestyles and emergence of pathogens.</title>
        <authorList>
            <person name="Haridas S."/>
            <person name="Albert R."/>
            <person name="Binder M."/>
            <person name="Bloem J."/>
            <person name="Labutti K."/>
            <person name="Salamov A."/>
            <person name="Andreopoulos B."/>
            <person name="Baker S."/>
            <person name="Barry K."/>
            <person name="Bills G."/>
            <person name="Bluhm B."/>
            <person name="Cannon C."/>
            <person name="Castanera R."/>
            <person name="Culley D."/>
            <person name="Daum C."/>
            <person name="Ezra D."/>
            <person name="Gonzalez J."/>
            <person name="Henrissat B."/>
            <person name="Kuo A."/>
            <person name="Liang C."/>
            <person name="Lipzen A."/>
            <person name="Lutzoni F."/>
            <person name="Magnuson J."/>
            <person name="Mondo S."/>
            <person name="Nolan M."/>
            <person name="Ohm R."/>
            <person name="Pangilinan J."/>
            <person name="Park H.-J."/>
            <person name="Ramirez L."/>
            <person name="Alfaro M."/>
            <person name="Sun H."/>
            <person name="Tritt A."/>
            <person name="Yoshinaga Y."/>
            <person name="Zwiers L.-H."/>
            <person name="Turgeon B."/>
            <person name="Goodwin S."/>
            <person name="Spatafora J."/>
            <person name="Crous P."/>
            <person name="Grigoriev I."/>
        </authorList>
    </citation>
    <scope>NUCLEOTIDE SEQUENCE</scope>
    <source>
        <strain evidence="3">CBS 183.55</strain>
    </source>
</reference>
<feature type="region of interest" description="Disordered" evidence="1">
    <location>
        <begin position="200"/>
        <end position="231"/>
    </location>
</feature>
<proteinExistence type="predicted"/>
<organism evidence="3 4">
    <name type="scientific">Didymella exigua CBS 183.55</name>
    <dbReference type="NCBI Taxonomy" id="1150837"/>
    <lineage>
        <taxon>Eukaryota</taxon>
        <taxon>Fungi</taxon>
        <taxon>Dikarya</taxon>
        <taxon>Ascomycota</taxon>
        <taxon>Pezizomycotina</taxon>
        <taxon>Dothideomycetes</taxon>
        <taxon>Pleosporomycetidae</taxon>
        <taxon>Pleosporales</taxon>
        <taxon>Pleosporineae</taxon>
        <taxon>Didymellaceae</taxon>
        <taxon>Didymella</taxon>
    </lineage>
</organism>
<evidence type="ECO:0000256" key="2">
    <source>
        <dbReference type="SAM" id="Phobius"/>
    </source>
</evidence>
<dbReference type="GeneID" id="54355219"/>
<dbReference type="OrthoDB" id="10453470at2759"/>
<keyword evidence="2" id="KW-0812">Transmembrane</keyword>
<feature type="compositionally biased region" description="Basic and acidic residues" evidence="1">
    <location>
        <begin position="218"/>
        <end position="231"/>
    </location>
</feature>
<dbReference type="Proteomes" id="UP000800082">
    <property type="component" value="Unassembled WGS sequence"/>
</dbReference>
<keyword evidence="4" id="KW-1185">Reference proteome</keyword>
<feature type="region of interest" description="Disordered" evidence="1">
    <location>
        <begin position="67"/>
        <end position="86"/>
    </location>
</feature>
<dbReference type="RefSeq" id="XP_033445180.1">
    <property type="nucleotide sequence ID" value="XM_033597552.1"/>
</dbReference>
<evidence type="ECO:0000313" key="4">
    <source>
        <dbReference type="Proteomes" id="UP000800082"/>
    </source>
</evidence>
<evidence type="ECO:0000256" key="1">
    <source>
        <dbReference type="SAM" id="MobiDB-lite"/>
    </source>
</evidence>
<gene>
    <name evidence="3" type="ORF">M421DRAFT_8372</name>
</gene>
<name>A0A6A5RCK9_9PLEO</name>
<dbReference type="AlphaFoldDB" id="A0A6A5RCK9"/>
<sequence length="231" mass="24409">MLTSTVPHDPAVDTATASLIYQTKPLGFVAPVRPTKILTPVPKITVAAFELHTPPAGLAVSNIAEPLPAKSNSSPTPNPSSTDASTTFASDNFSTKITGIVVGAVVLVLLVGLALACWRARRSKVQDSESAPADVAAVLDAKRQRAEYLGVQRWSRCDIQANMHRFQAVRASMAARGAAKEGGVVEAEGEVFEMQEPLVQSRRPSGLAMHPPTPVMSEYKKGDGKDGGRAL</sequence>
<feature type="transmembrane region" description="Helical" evidence="2">
    <location>
        <begin position="97"/>
        <end position="118"/>
    </location>
</feature>
<protein>
    <submittedName>
        <fullName evidence="3">Uncharacterized protein</fullName>
    </submittedName>
</protein>
<accession>A0A6A5RCK9</accession>